<dbReference type="Proteomes" id="UP001273505">
    <property type="component" value="Unassembled WGS sequence"/>
</dbReference>
<comment type="caution">
    <text evidence="1">The sequence shown here is derived from an EMBL/GenBank/DDBJ whole genome shotgun (WGS) entry which is preliminary data.</text>
</comment>
<dbReference type="PANTHER" id="PTHR43747:SF4">
    <property type="entry name" value="FLAVIN-DEPENDENT TRYPTOPHAN HALOGENASE"/>
    <property type="match status" value="1"/>
</dbReference>
<dbReference type="InterPro" id="IPR036188">
    <property type="entry name" value="FAD/NAD-bd_sf"/>
</dbReference>
<keyword evidence="2" id="KW-1185">Reference proteome</keyword>
<gene>
    <name evidence="1" type="ORF">SCD92_04650</name>
</gene>
<dbReference type="RefSeq" id="WP_302724644.1">
    <property type="nucleotide sequence ID" value="NZ_JAULRU010000823.1"/>
</dbReference>
<dbReference type="Pfam" id="PF04820">
    <property type="entry name" value="Trp_halogenase"/>
    <property type="match status" value="1"/>
</dbReference>
<dbReference type="Gene3D" id="3.50.50.60">
    <property type="entry name" value="FAD/NAD(P)-binding domain"/>
    <property type="match status" value="1"/>
</dbReference>
<evidence type="ECO:0000313" key="2">
    <source>
        <dbReference type="Proteomes" id="UP001273505"/>
    </source>
</evidence>
<sequence>MNQHLKHIVVLGGGSAGWLTASIIAAEHCCNSPNGVKITLIESPDVATVGVGEGTWPTMRQTLSRIGISEKIFFRECDASFKQGSQFRGWVNGSDTDAYYHPFVLPEGYFEANLHNYWRRQFRGASYADTFTSQTHLCKKGLAPKQMATPDYAAVVNYGYHLNVGKFGQLLQRHATSKLGVNHILDHVTGVNSADNGDIHSLSTHNHGELKADLFIDCSGSASLLLGKHYNIGWRDCRPYLFNDRAVATQVPYSDPEAPIASTTISTAQNEGWIWDIALPTRRGVGFVYASEFTSDDQAEQNLREHIERDTSENIFSSLNIKAIKFDPGHRHQFWHRNCIGVGMSAGFIEPLEASALVMVELAAEMIRDDLPTNREMMDYTARRFNEKFLYRWDRVIEFLKLHYVLSQRKGEYWNAHRNPESIPESLSEKLMLWKHRPPSELDFDRKGEVFPSASYQYVLYGMGFNTEPRSTYKVSDNDATIEKFIAMNRQKLTKYINALPSNRAMIKHLLR</sequence>
<accession>A0ABU4RUT7</accession>
<dbReference type="InterPro" id="IPR050816">
    <property type="entry name" value="Flavin-dep_Halogenase_NPB"/>
</dbReference>
<dbReference type="EMBL" id="JAXAFO010000005">
    <property type="protein sequence ID" value="MDX6848637.1"/>
    <property type="molecule type" value="Genomic_DNA"/>
</dbReference>
<proteinExistence type="predicted"/>
<protein>
    <submittedName>
        <fullName evidence="1">Tryptophan halogenase family protein</fullName>
    </submittedName>
</protein>
<dbReference type="SUPFAM" id="SSF51905">
    <property type="entry name" value="FAD/NAD(P)-binding domain"/>
    <property type="match status" value="1"/>
</dbReference>
<dbReference type="PIRSF" id="PIRSF011396">
    <property type="entry name" value="Trp_halogenase"/>
    <property type="match status" value="1"/>
</dbReference>
<dbReference type="InterPro" id="IPR006905">
    <property type="entry name" value="Flavin_halogenase"/>
</dbReference>
<reference evidence="1 2" key="1">
    <citation type="submission" date="2023-11" db="EMBL/GenBank/DDBJ databases">
        <title>Gilvimarinus fulvus sp. nov., isolated from the surface of Kelp.</title>
        <authorList>
            <person name="Sun Y.Y."/>
            <person name="Gong Y."/>
            <person name="Du Z.J."/>
        </authorList>
    </citation>
    <scope>NUCLEOTIDE SEQUENCE [LARGE SCALE GENOMIC DNA]</scope>
    <source>
        <strain evidence="1 2">SDUM040013</strain>
    </source>
</reference>
<organism evidence="1 2">
    <name type="scientific">Gilvimarinus gilvus</name>
    <dbReference type="NCBI Taxonomy" id="3058038"/>
    <lineage>
        <taxon>Bacteria</taxon>
        <taxon>Pseudomonadati</taxon>
        <taxon>Pseudomonadota</taxon>
        <taxon>Gammaproteobacteria</taxon>
        <taxon>Cellvibrionales</taxon>
        <taxon>Cellvibrionaceae</taxon>
        <taxon>Gilvimarinus</taxon>
    </lineage>
</organism>
<evidence type="ECO:0000313" key="1">
    <source>
        <dbReference type="EMBL" id="MDX6848637.1"/>
    </source>
</evidence>
<name>A0ABU4RUT7_9GAMM</name>
<dbReference type="InterPro" id="IPR033856">
    <property type="entry name" value="Trp_halogen"/>
</dbReference>
<dbReference type="PANTHER" id="PTHR43747">
    <property type="entry name" value="FAD-BINDING PROTEIN"/>
    <property type="match status" value="1"/>
</dbReference>